<gene>
    <name evidence="2" type="ORF">DBV05_g9712</name>
</gene>
<feature type="compositionally biased region" description="Polar residues" evidence="1">
    <location>
        <begin position="267"/>
        <end position="283"/>
    </location>
</feature>
<protein>
    <submittedName>
        <fullName evidence="2">Uncharacterized protein</fullName>
    </submittedName>
</protein>
<feature type="compositionally biased region" description="Basic and acidic residues" evidence="1">
    <location>
        <begin position="233"/>
        <end position="245"/>
    </location>
</feature>
<name>A0A5N5D2J1_9PEZI</name>
<evidence type="ECO:0000313" key="2">
    <source>
        <dbReference type="EMBL" id="KAB2571612.1"/>
    </source>
</evidence>
<keyword evidence="3" id="KW-1185">Reference proteome</keyword>
<dbReference type="EMBL" id="VCHE01000097">
    <property type="protein sequence ID" value="KAB2571612.1"/>
    <property type="molecule type" value="Genomic_DNA"/>
</dbReference>
<evidence type="ECO:0000256" key="1">
    <source>
        <dbReference type="SAM" id="MobiDB-lite"/>
    </source>
</evidence>
<feature type="region of interest" description="Disordered" evidence="1">
    <location>
        <begin position="547"/>
        <end position="574"/>
    </location>
</feature>
<reference evidence="2 3" key="1">
    <citation type="journal article" date="2019" name="Sci. Rep.">
        <title>A multi-omics analysis of the grapevine pathogen Lasiodiplodia theobromae reveals that temperature affects the expression of virulence- and pathogenicity-related genes.</title>
        <authorList>
            <person name="Felix C."/>
            <person name="Meneses R."/>
            <person name="Goncalves M.F.M."/>
            <person name="Tilleman L."/>
            <person name="Duarte A.S."/>
            <person name="Jorrin-Novo J.V."/>
            <person name="Van de Peer Y."/>
            <person name="Deforce D."/>
            <person name="Van Nieuwerburgh F."/>
            <person name="Esteves A.C."/>
            <person name="Alves A."/>
        </authorList>
    </citation>
    <scope>NUCLEOTIDE SEQUENCE [LARGE SCALE GENOMIC DNA]</scope>
    <source>
        <strain evidence="2 3">LA-SOL3</strain>
    </source>
</reference>
<dbReference type="Proteomes" id="UP000325902">
    <property type="component" value="Unassembled WGS sequence"/>
</dbReference>
<sequence>MPSRNRASAASWLLRDHLILVHDAESEDACGPFPLFLKFDQRQNKALFSIRLLIELQGFDDPQSLSLSIEPGNVAQCSLDTADALPVKIKNQLVLHDGISSDADVLQLSFSLTSPGCVIVPAGSTPISPKDASNPSFLNFYSFSRSKALHFYFPKNRLKEAQRRGLEELVKLAQNGNLTSLPTDLRRLGGGKGVKETDWHVFHIPEAPPPYFQPSRETKRPRTSSSPPADVPPSKKQDSRDDSHKAGQYYNSQTTEADEEQTHASDCATTPQPEENSTPSASPSPCRPTTLLSDAEDGRSPPAYQRHPASTTTTTTRTPLRKHSPSLSTPPASTNPAAPTTSISISAASPIDLHATIQQAVRDALPDIVRETLPGLVRDALPDVLRAVLPSALRSALADPPATAATTLAHSLFFSAHNPPSPSSSASASVPSHHPLLSALLEPHLSTLIESHLPALVQPELSNLLAAAAADATADAEEAASLRLREEVEDAVYEVKDVRDECVREMGEVRRETLEAVEKRAAEMVEEAVEEMWEKAEGVVRRVDVGLGRGLGSESSETGSEGGEEEAERRARSV</sequence>
<dbReference type="AlphaFoldDB" id="A0A5N5D2J1"/>
<feature type="region of interest" description="Disordered" evidence="1">
    <location>
        <begin position="205"/>
        <end position="342"/>
    </location>
</feature>
<comment type="caution">
    <text evidence="2">The sequence shown here is derived from an EMBL/GenBank/DDBJ whole genome shotgun (WGS) entry which is preliminary data.</text>
</comment>
<feature type="compositionally biased region" description="Low complexity" evidence="1">
    <location>
        <begin position="325"/>
        <end position="342"/>
    </location>
</feature>
<proteinExistence type="predicted"/>
<organism evidence="2 3">
    <name type="scientific">Lasiodiplodia theobromae</name>
    <dbReference type="NCBI Taxonomy" id="45133"/>
    <lineage>
        <taxon>Eukaryota</taxon>
        <taxon>Fungi</taxon>
        <taxon>Dikarya</taxon>
        <taxon>Ascomycota</taxon>
        <taxon>Pezizomycotina</taxon>
        <taxon>Dothideomycetes</taxon>
        <taxon>Dothideomycetes incertae sedis</taxon>
        <taxon>Botryosphaeriales</taxon>
        <taxon>Botryosphaeriaceae</taxon>
        <taxon>Lasiodiplodia</taxon>
    </lineage>
</organism>
<accession>A0A5N5D2J1</accession>
<evidence type="ECO:0000313" key="3">
    <source>
        <dbReference type="Proteomes" id="UP000325902"/>
    </source>
</evidence>
<dbReference type="OrthoDB" id="3891782at2759"/>